<organism evidence="2 3">
    <name type="scientific">Xenotaenia resolanae</name>
    <dbReference type="NCBI Taxonomy" id="208358"/>
    <lineage>
        <taxon>Eukaryota</taxon>
        <taxon>Metazoa</taxon>
        <taxon>Chordata</taxon>
        <taxon>Craniata</taxon>
        <taxon>Vertebrata</taxon>
        <taxon>Euteleostomi</taxon>
        <taxon>Actinopterygii</taxon>
        <taxon>Neopterygii</taxon>
        <taxon>Teleostei</taxon>
        <taxon>Neoteleostei</taxon>
        <taxon>Acanthomorphata</taxon>
        <taxon>Ovalentaria</taxon>
        <taxon>Atherinomorphae</taxon>
        <taxon>Cyprinodontiformes</taxon>
        <taxon>Goodeidae</taxon>
        <taxon>Xenotaenia</taxon>
    </lineage>
</organism>
<keyword evidence="3" id="KW-1185">Reference proteome</keyword>
<gene>
    <name evidence="2" type="ORF">XENORESO_014064</name>
</gene>
<accession>A0ABV0VSX0</accession>
<name>A0ABV0VSX0_9TELE</name>
<comment type="caution">
    <text evidence="2">The sequence shown here is derived from an EMBL/GenBank/DDBJ whole genome shotgun (WGS) entry which is preliminary data.</text>
</comment>
<evidence type="ECO:0000256" key="1">
    <source>
        <dbReference type="SAM" id="MobiDB-lite"/>
    </source>
</evidence>
<evidence type="ECO:0000313" key="3">
    <source>
        <dbReference type="Proteomes" id="UP001444071"/>
    </source>
</evidence>
<sequence length="107" mass="11750">MLVSAIMNCSVAPLRAACLKHLKMLQKRVLHLYVIGSFKPILRGRCSETFWSNTPESTGGNSFSVVWFYRVLLMTQLIDPGVLKQSYSPRGPEFGSPESSAGGLLSS</sequence>
<evidence type="ECO:0000313" key="2">
    <source>
        <dbReference type="EMBL" id="MEQ2260343.1"/>
    </source>
</evidence>
<reference evidence="2 3" key="1">
    <citation type="submission" date="2021-06" db="EMBL/GenBank/DDBJ databases">
        <authorList>
            <person name="Palmer J.M."/>
        </authorList>
    </citation>
    <scope>NUCLEOTIDE SEQUENCE [LARGE SCALE GENOMIC DNA]</scope>
    <source>
        <strain evidence="2 3">XR_2019</strain>
        <tissue evidence="2">Muscle</tissue>
    </source>
</reference>
<dbReference type="Proteomes" id="UP001444071">
    <property type="component" value="Unassembled WGS sequence"/>
</dbReference>
<dbReference type="EMBL" id="JAHRIM010010456">
    <property type="protein sequence ID" value="MEQ2260343.1"/>
    <property type="molecule type" value="Genomic_DNA"/>
</dbReference>
<protein>
    <submittedName>
        <fullName evidence="2">Uncharacterized protein</fullName>
    </submittedName>
</protein>
<feature type="region of interest" description="Disordered" evidence="1">
    <location>
        <begin position="88"/>
        <end position="107"/>
    </location>
</feature>
<proteinExistence type="predicted"/>